<keyword evidence="6" id="KW-1185">Reference proteome</keyword>
<dbReference type="STRING" id="645134.A0A0L0H6Q1"/>
<dbReference type="InterPro" id="IPR038460">
    <property type="entry name" value="AcetylCoA_hyd_C_sf"/>
</dbReference>
<dbReference type="GeneID" id="27691038"/>
<dbReference type="InterPro" id="IPR046433">
    <property type="entry name" value="ActCoA_hydro"/>
</dbReference>
<name>A0A0L0H6Q1_SPIPD</name>
<evidence type="ECO:0000259" key="4">
    <source>
        <dbReference type="Pfam" id="PF13336"/>
    </source>
</evidence>
<dbReference type="Pfam" id="PF13336">
    <property type="entry name" value="AcetylCoA_hyd_C"/>
    <property type="match status" value="1"/>
</dbReference>
<dbReference type="eggNOG" id="KOG2828">
    <property type="taxonomic scope" value="Eukaryota"/>
</dbReference>
<sequence>MHIGRAMRGRILSPSSSRASIYRTLLTRTGKTPIVCTTAEEAVANIKSHSRVFVHGVAAVPGTLLEALSKRASELKDVEFCHLHLEKPNPCNVPGNMASFYTNHFFIGANARASVAAGAGSYVPVFLHEVPKLMRTGIMKPDVAILNVSPPDRHGYCSLGVEVATSLAAAQVSPILIAQINPSMPRTHGASSIHYSSLDYVFHVDESLPERKVGVGPTEVEQAIGKHIAGLVKDGATLQMGIGAIPNAVLSQLGGHKDLGIHTEMFEEGVIDLIDKGVITNFNKSFMPGKIVTSFVMGSRRVYDFVNDNPTVSFLDASVTNNPSLIGSNPRVTAINSAVEVDLTGQVCADSIGTRMISGVGGQVDFERGAALSREGVPIICLPSTDKYGGSRIVSILKPGAGVITTRPHVHYVVTEYGIAYLFGKSLVQRAKALIEVAHPNHRADLERGAFERFGLKSWRVGS</sequence>
<dbReference type="InterPro" id="IPR037171">
    <property type="entry name" value="NagB/RpiA_transferase-like"/>
</dbReference>
<dbReference type="Proteomes" id="UP000053201">
    <property type="component" value="Unassembled WGS sequence"/>
</dbReference>
<evidence type="ECO:0000259" key="3">
    <source>
        <dbReference type="Pfam" id="PF02550"/>
    </source>
</evidence>
<dbReference type="Pfam" id="PF02550">
    <property type="entry name" value="AcetylCoA_hydro"/>
    <property type="match status" value="1"/>
</dbReference>
<dbReference type="GO" id="GO:0008775">
    <property type="term" value="F:acetate CoA-transferase activity"/>
    <property type="evidence" value="ECO:0007669"/>
    <property type="project" value="InterPro"/>
</dbReference>
<protein>
    <submittedName>
        <fullName evidence="5">Uncharacterized protein</fullName>
    </submittedName>
</protein>
<dbReference type="OrthoDB" id="10250396at2759"/>
<dbReference type="OMA" id="HSEMFAG"/>
<dbReference type="AlphaFoldDB" id="A0A0L0H6Q1"/>
<dbReference type="RefSeq" id="XP_016604679.1">
    <property type="nucleotide sequence ID" value="XM_016756002.1"/>
</dbReference>
<organism evidence="5 6">
    <name type="scientific">Spizellomyces punctatus (strain DAOM BR117)</name>
    <dbReference type="NCBI Taxonomy" id="645134"/>
    <lineage>
        <taxon>Eukaryota</taxon>
        <taxon>Fungi</taxon>
        <taxon>Fungi incertae sedis</taxon>
        <taxon>Chytridiomycota</taxon>
        <taxon>Chytridiomycota incertae sedis</taxon>
        <taxon>Chytridiomycetes</taxon>
        <taxon>Spizellomycetales</taxon>
        <taxon>Spizellomycetaceae</taxon>
        <taxon>Spizellomyces</taxon>
    </lineage>
</organism>
<feature type="domain" description="Acetyl-CoA hydrolase/transferase N-terminal" evidence="3">
    <location>
        <begin position="39"/>
        <end position="206"/>
    </location>
</feature>
<evidence type="ECO:0000313" key="6">
    <source>
        <dbReference type="Proteomes" id="UP000053201"/>
    </source>
</evidence>
<dbReference type="SUPFAM" id="SSF100950">
    <property type="entry name" value="NagB/RpiA/CoA transferase-like"/>
    <property type="match status" value="2"/>
</dbReference>
<evidence type="ECO:0000313" key="5">
    <source>
        <dbReference type="EMBL" id="KNC96639.1"/>
    </source>
</evidence>
<evidence type="ECO:0000256" key="1">
    <source>
        <dbReference type="ARBA" id="ARBA00009632"/>
    </source>
</evidence>
<comment type="similarity">
    <text evidence="1">Belongs to the acetyl-CoA hydrolase/transferase family.</text>
</comment>
<dbReference type="PANTHER" id="PTHR21432">
    <property type="entry name" value="ACETYL-COA HYDROLASE-RELATED"/>
    <property type="match status" value="1"/>
</dbReference>
<dbReference type="Gene3D" id="3.30.750.70">
    <property type="entry name" value="4-hydroxybutyrate coenzyme like domains"/>
    <property type="match status" value="1"/>
</dbReference>
<dbReference type="InterPro" id="IPR003702">
    <property type="entry name" value="ActCoA_hydro_N"/>
</dbReference>
<feature type="domain" description="Acetyl-CoA hydrolase/transferase C-terminal" evidence="4">
    <location>
        <begin position="298"/>
        <end position="448"/>
    </location>
</feature>
<proteinExistence type="inferred from homology"/>
<dbReference type="Gene3D" id="3.40.1080.10">
    <property type="entry name" value="Glutaconate Coenzyme A-transferase"/>
    <property type="match status" value="1"/>
</dbReference>
<evidence type="ECO:0000256" key="2">
    <source>
        <dbReference type="ARBA" id="ARBA00022679"/>
    </source>
</evidence>
<dbReference type="EMBL" id="KQ257467">
    <property type="protein sequence ID" value="KNC96639.1"/>
    <property type="molecule type" value="Genomic_DNA"/>
</dbReference>
<dbReference type="InParanoid" id="A0A0L0H6Q1"/>
<gene>
    <name evidence="5" type="ORF">SPPG_07852</name>
</gene>
<reference evidence="5 6" key="1">
    <citation type="submission" date="2009-08" db="EMBL/GenBank/DDBJ databases">
        <title>The Genome Sequence of Spizellomyces punctatus strain DAOM BR117.</title>
        <authorList>
            <consortium name="The Broad Institute Genome Sequencing Platform"/>
            <person name="Russ C."/>
            <person name="Cuomo C."/>
            <person name="Shea T."/>
            <person name="Young S.K."/>
            <person name="Zeng Q."/>
            <person name="Koehrsen M."/>
            <person name="Haas B."/>
            <person name="Borodovsky M."/>
            <person name="Guigo R."/>
            <person name="Alvarado L."/>
            <person name="Berlin A."/>
            <person name="Bochicchio J."/>
            <person name="Borenstein D."/>
            <person name="Chapman S."/>
            <person name="Chen Z."/>
            <person name="Engels R."/>
            <person name="Freedman E."/>
            <person name="Gellesch M."/>
            <person name="Goldberg J."/>
            <person name="Griggs A."/>
            <person name="Gujja S."/>
            <person name="Heiman D."/>
            <person name="Hepburn T."/>
            <person name="Howarth C."/>
            <person name="Jen D."/>
            <person name="Larson L."/>
            <person name="Lewis B."/>
            <person name="Mehta T."/>
            <person name="Park D."/>
            <person name="Pearson M."/>
            <person name="Roberts A."/>
            <person name="Saif S."/>
            <person name="Shenoy N."/>
            <person name="Sisk P."/>
            <person name="Stolte C."/>
            <person name="Sykes S."/>
            <person name="Thomson T."/>
            <person name="Walk T."/>
            <person name="White J."/>
            <person name="Yandava C."/>
            <person name="Burger G."/>
            <person name="Gray M.W."/>
            <person name="Holland P.W.H."/>
            <person name="King N."/>
            <person name="Lang F.B.F."/>
            <person name="Roger A.J."/>
            <person name="Ruiz-Trillo I."/>
            <person name="Lander E."/>
            <person name="Nusbaum C."/>
        </authorList>
    </citation>
    <scope>NUCLEOTIDE SEQUENCE [LARGE SCALE GENOMIC DNA]</scope>
    <source>
        <strain evidence="5 6">DAOM BR117</strain>
    </source>
</reference>
<dbReference type="GO" id="GO:0006083">
    <property type="term" value="P:acetate metabolic process"/>
    <property type="evidence" value="ECO:0007669"/>
    <property type="project" value="InterPro"/>
</dbReference>
<dbReference type="VEuPathDB" id="FungiDB:SPPG_07852"/>
<dbReference type="InterPro" id="IPR026888">
    <property type="entry name" value="AcetylCoA_hyd_C"/>
</dbReference>
<dbReference type="PANTHER" id="PTHR21432:SF20">
    <property type="entry name" value="ACETYL-COA HYDROLASE"/>
    <property type="match status" value="1"/>
</dbReference>
<dbReference type="Gene3D" id="3.40.1080.20">
    <property type="entry name" value="Acetyl-CoA hydrolase/transferase C-terminal domain"/>
    <property type="match status" value="1"/>
</dbReference>
<accession>A0A0L0H6Q1</accession>
<keyword evidence="2" id="KW-0808">Transferase</keyword>